<dbReference type="InterPro" id="IPR006143">
    <property type="entry name" value="RND_pump_MFP"/>
</dbReference>
<dbReference type="InterPro" id="IPR058625">
    <property type="entry name" value="MdtA-like_BSH"/>
</dbReference>
<dbReference type="Pfam" id="PF25989">
    <property type="entry name" value="YknX_C"/>
    <property type="match status" value="1"/>
</dbReference>
<feature type="domain" description="Multidrug resistance protein MdtA-like barrel-sandwich hybrid" evidence="3">
    <location>
        <begin position="79"/>
        <end position="200"/>
    </location>
</feature>
<dbReference type="Gene3D" id="2.40.420.20">
    <property type="match status" value="1"/>
</dbReference>
<organism evidence="6 7">
    <name type="scientific">Halomonas cerina</name>
    <dbReference type="NCBI Taxonomy" id="447424"/>
    <lineage>
        <taxon>Bacteria</taxon>
        <taxon>Pseudomonadati</taxon>
        <taxon>Pseudomonadota</taxon>
        <taxon>Gammaproteobacteria</taxon>
        <taxon>Oceanospirillales</taxon>
        <taxon>Halomonadaceae</taxon>
        <taxon>Halomonas</taxon>
    </lineage>
</organism>
<dbReference type="Gene3D" id="1.10.287.470">
    <property type="entry name" value="Helix hairpin bin"/>
    <property type="match status" value="1"/>
</dbReference>
<dbReference type="AlphaFoldDB" id="A0A839V624"/>
<evidence type="ECO:0000256" key="1">
    <source>
        <dbReference type="ARBA" id="ARBA00009477"/>
    </source>
</evidence>
<evidence type="ECO:0000313" key="6">
    <source>
        <dbReference type="EMBL" id="MBB3189245.1"/>
    </source>
</evidence>
<keyword evidence="7" id="KW-1185">Reference proteome</keyword>
<dbReference type="GO" id="GO:1990281">
    <property type="term" value="C:efflux pump complex"/>
    <property type="evidence" value="ECO:0007669"/>
    <property type="project" value="TreeGrafter"/>
</dbReference>
<evidence type="ECO:0000313" key="7">
    <source>
        <dbReference type="Proteomes" id="UP000547614"/>
    </source>
</evidence>
<evidence type="ECO:0000259" key="5">
    <source>
        <dbReference type="Pfam" id="PF25989"/>
    </source>
</evidence>
<keyword evidence="2" id="KW-0175">Coiled coil</keyword>
<protein>
    <submittedName>
        <fullName evidence="6">Membrane fusion protein (Multidrug efflux system)</fullName>
    </submittedName>
</protein>
<evidence type="ECO:0000259" key="4">
    <source>
        <dbReference type="Pfam" id="PF25954"/>
    </source>
</evidence>
<dbReference type="EMBL" id="JACHXP010000002">
    <property type="protein sequence ID" value="MBB3189245.1"/>
    <property type="molecule type" value="Genomic_DNA"/>
</dbReference>
<feature type="domain" description="CusB-like beta-barrel" evidence="4">
    <location>
        <begin position="213"/>
        <end position="285"/>
    </location>
</feature>
<dbReference type="NCBIfam" id="TIGR01730">
    <property type="entry name" value="RND_mfp"/>
    <property type="match status" value="1"/>
</dbReference>
<dbReference type="PANTHER" id="PTHR30469:SF16">
    <property type="entry name" value="HAE1 FAMILY EFFLUX PUMP MFP COMPONENT"/>
    <property type="match status" value="1"/>
</dbReference>
<dbReference type="GO" id="GO:0015562">
    <property type="term" value="F:efflux transmembrane transporter activity"/>
    <property type="evidence" value="ECO:0007669"/>
    <property type="project" value="TreeGrafter"/>
</dbReference>
<dbReference type="InterPro" id="IPR058637">
    <property type="entry name" value="YknX-like_C"/>
</dbReference>
<accession>A0A839V624</accession>
<feature type="domain" description="YknX-like C-terminal permuted SH3-like" evidence="5">
    <location>
        <begin position="290"/>
        <end position="357"/>
    </location>
</feature>
<dbReference type="Proteomes" id="UP000547614">
    <property type="component" value="Unassembled WGS sequence"/>
</dbReference>
<feature type="coiled-coil region" evidence="2">
    <location>
        <begin position="122"/>
        <end position="177"/>
    </location>
</feature>
<proteinExistence type="inferred from homology"/>
<comment type="caution">
    <text evidence="6">The sequence shown here is derived from an EMBL/GenBank/DDBJ whole genome shotgun (WGS) entry which is preliminary data.</text>
</comment>
<dbReference type="Pfam" id="PF25917">
    <property type="entry name" value="BSH_RND"/>
    <property type="match status" value="1"/>
</dbReference>
<reference evidence="6 7" key="1">
    <citation type="submission" date="2020-08" db="EMBL/GenBank/DDBJ databases">
        <title>Genomic Encyclopedia of Type Strains, Phase III (KMG-III): the genomes of soil and plant-associated and newly described type strains.</title>
        <authorList>
            <person name="Whitman W."/>
        </authorList>
    </citation>
    <scope>NUCLEOTIDE SEQUENCE [LARGE SCALE GENOMIC DNA]</scope>
    <source>
        <strain evidence="6 7">CECT 7282</strain>
    </source>
</reference>
<dbReference type="Gene3D" id="2.40.30.170">
    <property type="match status" value="1"/>
</dbReference>
<evidence type="ECO:0000256" key="2">
    <source>
        <dbReference type="SAM" id="Coils"/>
    </source>
</evidence>
<comment type="similarity">
    <text evidence="1">Belongs to the membrane fusion protein (MFP) (TC 8.A.1) family.</text>
</comment>
<dbReference type="SUPFAM" id="SSF111369">
    <property type="entry name" value="HlyD-like secretion proteins"/>
    <property type="match status" value="1"/>
</dbReference>
<dbReference type="InterPro" id="IPR058792">
    <property type="entry name" value="Beta-barrel_RND_2"/>
</dbReference>
<dbReference type="Gene3D" id="2.40.50.100">
    <property type="match status" value="1"/>
</dbReference>
<gene>
    <name evidence="6" type="ORF">FHR94_000467</name>
</gene>
<evidence type="ECO:0000259" key="3">
    <source>
        <dbReference type="Pfam" id="PF25917"/>
    </source>
</evidence>
<dbReference type="PANTHER" id="PTHR30469">
    <property type="entry name" value="MULTIDRUG RESISTANCE PROTEIN MDTA"/>
    <property type="match status" value="1"/>
</dbReference>
<dbReference type="Pfam" id="PF25954">
    <property type="entry name" value="Beta-barrel_RND_2"/>
    <property type="match status" value="1"/>
</dbReference>
<dbReference type="FunFam" id="2.40.30.170:FF:000010">
    <property type="entry name" value="Efflux RND transporter periplasmic adaptor subunit"/>
    <property type="match status" value="1"/>
</dbReference>
<sequence length="386" mass="41452">MNSIPASVLDLASPSPACLTMSARWRITLPGLVLLVLVFSGAAPSAFAQPATAVIGARASLEPWSDPLEALGTLRADESVTLSATVTEVVRELNFEDGDSVEKGQLLVGLADDEARADLRAAQALRDERRNAVNRLAQLQSRNLAPRAEVEDSRAQLRQVEAEIQALEARLASYRIKAPFAGRVGLRQISEGALVTPGTELVTLDKLDTMKLDFGVPEVALGKLARGLSLTATSAAFPGEVFEGEVTSLGSRIDPVTRSLTVRAELDNPGERLRPGMLMRVTLEATPREALVIPEAALVAVGQRQYVLVLDEADDYRVTRREVRIGERREGEVEVLDGLSAGELVVAHGTERVRDGQSARLLGILDDDTSIAELLRRGRDDAEASG</sequence>
<name>A0A839V624_9GAMM</name>